<dbReference type="GO" id="GO:0005886">
    <property type="term" value="C:plasma membrane"/>
    <property type="evidence" value="ECO:0007669"/>
    <property type="project" value="UniProtKB-SubCell"/>
</dbReference>
<dbReference type="Pfam" id="PF01706">
    <property type="entry name" value="FliG_C"/>
    <property type="match status" value="1"/>
</dbReference>
<evidence type="ECO:0000259" key="11">
    <source>
        <dbReference type="Pfam" id="PF14841"/>
    </source>
</evidence>
<dbReference type="RefSeq" id="WP_169100923.1">
    <property type="nucleotide sequence ID" value="NZ_JABBVZ010000055.1"/>
</dbReference>
<keyword evidence="13" id="KW-0966">Cell projection</keyword>
<accession>A0A7Y0L5R1</accession>
<dbReference type="InterPro" id="IPR032779">
    <property type="entry name" value="FliG_M"/>
</dbReference>
<feature type="domain" description="Flagellar motor switch protein FliG C-terminal" evidence="10">
    <location>
        <begin position="218"/>
        <end position="324"/>
    </location>
</feature>
<evidence type="ECO:0000313" key="14">
    <source>
        <dbReference type="Proteomes" id="UP000533476"/>
    </source>
</evidence>
<evidence type="ECO:0000256" key="9">
    <source>
        <dbReference type="ARBA" id="ARBA00023143"/>
    </source>
</evidence>
<dbReference type="GO" id="GO:0003774">
    <property type="term" value="F:cytoskeletal motor activity"/>
    <property type="evidence" value="ECO:0007669"/>
    <property type="project" value="InterPro"/>
</dbReference>
<dbReference type="GO" id="GO:0009425">
    <property type="term" value="C:bacterial-type flagellum basal body"/>
    <property type="evidence" value="ECO:0007669"/>
    <property type="project" value="UniProtKB-SubCell"/>
</dbReference>
<feature type="domain" description="Flagellar motor switch protein FliG N-terminal" evidence="12">
    <location>
        <begin position="6"/>
        <end position="106"/>
    </location>
</feature>
<evidence type="ECO:0000313" key="13">
    <source>
        <dbReference type="EMBL" id="NMP23548.1"/>
    </source>
</evidence>
<keyword evidence="14" id="KW-1185">Reference proteome</keyword>
<keyword evidence="9" id="KW-0975">Bacterial flagellum</keyword>
<dbReference type="GO" id="GO:0006935">
    <property type="term" value="P:chemotaxis"/>
    <property type="evidence" value="ECO:0007669"/>
    <property type="project" value="UniProtKB-KW"/>
</dbReference>
<keyword evidence="8" id="KW-0472">Membrane</keyword>
<keyword evidence="7" id="KW-0283">Flagellar rotation</keyword>
<dbReference type="FunFam" id="1.10.220.30:FF:000001">
    <property type="entry name" value="Flagellar motor switch protein FliG"/>
    <property type="match status" value="1"/>
</dbReference>
<protein>
    <recommendedName>
        <fullName evidence="4">Flagellar motor switch protein FliG</fullName>
    </recommendedName>
</protein>
<gene>
    <name evidence="13" type="primary">fliG</name>
    <name evidence="13" type="ORF">HIJ39_14470</name>
</gene>
<evidence type="ECO:0000256" key="3">
    <source>
        <dbReference type="ARBA" id="ARBA00010299"/>
    </source>
</evidence>
<reference evidence="13 14" key="1">
    <citation type="submission" date="2020-04" db="EMBL/GenBank/DDBJ databases">
        <authorList>
            <person name="Zhang R."/>
            <person name="Schippers A."/>
        </authorList>
    </citation>
    <scope>NUCLEOTIDE SEQUENCE [LARGE SCALE GENOMIC DNA]</scope>
    <source>
        <strain evidence="13 14">DSM 109850</strain>
    </source>
</reference>
<dbReference type="InterPro" id="IPR011002">
    <property type="entry name" value="FliG_a-hlx"/>
</dbReference>
<evidence type="ECO:0000256" key="2">
    <source>
        <dbReference type="ARBA" id="ARBA00004413"/>
    </source>
</evidence>
<proteinExistence type="inferred from homology"/>
<evidence type="ECO:0000256" key="1">
    <source>
        <dbReference type="ARBA" id="ARBA00004117"/>
    </source>
</evidence>
<comment type="subcellular location">
    <subcellularLocation>
        <location evidence="1">Bacterial flagellum basal body</location>
    </subcellularLocation>
    <subcellularLocation>
        <location evidence="2">Cell membrane</location>
        <topology evidence="2">Peripheral membrane protein</topology>
        <orientation evidence="2">Cytoplasmic side</orientation>
    </subcellularLocation>
</comment>
<dbReference type="Pfam" id="PF14841">
    <property type="entry name" value="FliG_M"/>
    <property type="match status" value="1"/>
</dbReference>
<evidence type="ECO:0000256" key="5">
    <source>
        <dbReference type="ARBA" id="ARBA00022475"/>
    </source>
</evidence>
<evidence type="ECO:0000256" key="8">
    <source>
        <dbReference type="ARBA" id="ARBA00023136"/>
    </source>
</evidence>
<keyword evidence="6" id="KW-0145">Chemotaxis</keyword>
<dbReference type="InterPro" id="IPR000090">
    <property type="entry name" value="Flg_Motor_Flig"/>
</dbReference>
<dbReference type="InterPro" id="IPR028263">
    <property type="entry name" value="FliG_N"/>
</dbReference>
<feature type="domain" description="Flagellar motor switch protein FliG middle" evidence="11">
    <location>
        <begin position="114"/>
        <end position="186"/>
    </location>
</feature>
<comment type="caution">
    <text evidence="13">The sequence shown here is derived from an EMBL/GenBank/DDBJ whole genome shotgun (WGS) entry which is preliminary data.</text>
</comment>
<sequence>MDKVLGARKAAVLLLSMGADEAAGILRYMKRSDVEAITVEIAKMKRVDPQFQDEVLSEFYHLSQADRQIAEGGADLAKDMLERAFDDQRATEIMHRLRNFLQKRPFEMLRKVEPQQITALVQDEHPQTIAVILSHTEPAQSAAVLSALPPDLQTDVARRIALMGRAAPEVIKEVEALIEQKLSDLAADEASGGGGGLNVIVPILNNTERSAERLIMSRLEEQHPELAENIRNRMFVFENIVQLDDRAIQKVLRRVDNKTLAMALKGTAQDIVSRIMKNLSQKAAELLKEDIEVLGPVRIRDVEQAQREIVNIIRQLEDQGEIIISRGEKDDFIL</sequence>
<dbReference type="NCBIfam" id="TIGR00207">
    <property type="entry name" value="fliG"/>
    <property type="match status" value="1"/>
</dbReference>
<dbReference type="PANTHER" id="PTHR30534">
    <property type="entry name" value="FLAGELLAR MOTOR SWITCH PROTEIN FLIG"/>
    <property type="match status" value="1"/>
</dbReference>
<keyword evidence="5" id="KW-1003">Cell membrane</keyword>
<dbReference type="AlphaFoldDB" id="A0A7Y0L5R1"/>
<name>A0A7Y0L5R1_9FIRM</name>
<dbReference type="PANTHER" id="PTHR30534:SF0">
    <property type="entry name" value="FLAGELLAR MOTOR SWITCH PROTEIN FLIG"/>
    <property type="match status" value="1"/>
</dbReference>
<evidence type="ECO:0000256" key="4">
    <source>
        <dbReference type="ARBA" id="ARBA00021870"/>
    </source>
</evidence>
<dbReference type="Pfam" id="PF14842">
    <property type="entry name" value="FliG_N"/>
    <property type="match status" value="1"/>
</dbReference>
<evidence type="ECO:0000256" key="6">
    <source>
        <dbReference type="ARBA" id="ARBA00022500"/>
    </source>
</evidence>
<dbReference type="PIRSF" id="PIRSF003161">
    <property type="entry name" value="FliG"/>
    <property type="match status" value="1"/>
</dbReference>
<organism evidence="13 14">
    <name type="scientific">Sulfobacillus harzensis</name>
    <dbReference type="NCBI Taxonomy" id="2729629"/>
    <lineage>
        <taxon>Bacteria</taxon>
        <taxon>Bacillati</taxon>
        <taxon>Bacillota</taxon>
        <taxon>Clostridia</taxon>
        <taxon>Eubacteriales</taxon>
        <taxon>Clostridiales Family XVII. Incertae Sedis</taxon>
        <taxon>Sulfobacillus</taxon>
    </lineage>
</organism>
<evidence type="ECO:0000259" key="10">
    <source>
        <dbReference type="Pfam" id="PF01706"/>
    </source>
</evidence>
<keyword evidence="13" id="KW-0282">Flagellum</keyword>
<dbReference type="InterPro" id="IPR023087">
    <property type="entry name" value="Flg_Motor_Flig_C"/>
</dbReference>
<dbReference type="GO" id="GO:0071973">
    <property type="term" value="P:bacterial-type flagellum-dependent cell motility"/>
    <property type="evidence" value="ECO:0007669"/>
    <property type="project" value="InterPro"/>
</dbReference>
<dbReference type="PRINTS" id="PR00954">
    <property type="entry name" value="FLGMOTORFLIG"/>
</dbReference>
<comment type="similarity">
    <text evidence="3">Belongs to the FliG family.</text>
</comment>
<evidence type="ECO:0000259" key="12">
    <source>
        <dbReference type="Pfam" id="PF14842"/>
    </source>
</evidence>
<dbReference type="SUPFAM" id="SSF48029">
    <property type="entry name" value="FliG"/>
    <property type="match status" value="2"/>
</dbReference>
<dbReference type="Gene3D" id="1.10.220.30">
    <property type="match status" value="3"/>
</dbReference>
<evidence type="ECO:0000256" key="7">
    <source>
        <dbReference type="ARBA" id="ARBA00022779"/>
    </source>
</evidence>
<dbReference type="EMBL" id="JABBVZ010000055">
    <property type="protein sequence ID" value="NMP23548.1"/>
    <property type="molecule type" value="Genomic_DNA"/>
</dbReference>
<dbReference type="Proteomes" id="UP000533476">
    <property type="component" value="Unassembled WGS sequence"/>
</dbReference>
<keyword evidence="13" id="KW-0969">Cilium</keyword>